<dbReference type="Pfam" id="PF00873">
    <property type="entry name" value="ACR_tran"/>
    <property type="match status" value="1"/>
</dbReference>
<dbReference type="SUPFAM" id="SSF82693">
    <property type="entry name" value="Multidrug efflux transporter AcrB pore domain, PN1, PN2, PC1 and PC2 subdomains"/>
    <property type="match status" value="3"/>
</dbReference>
<dbReference type="PANTHER" id="PTHR32063:SF24">
    <property type="entry name" value="CATION EFFLUX SYSTEM (ACRB_ACRD_ACRF FAMILY)"/>
    <property type="match status" value="1"/>
</dbReference>
<dbReference type="GO" id="GO:0042910">
    <property type="term" value="F:xenobiotic transmembrane transporter activity"/>
    <property type="evidence" value="ECO:0007669"/>
    <property type="project" value="TreeGrafter"/>
</dbReference>
<evidence type="ECO:0000256" key="1">
    <source>
        <dbReference type="SAM" id="Phobius"/>
    </source>
</evidence>
<dbReference type="SUPFAM" id="SSF82714">
    <property type="entry name" value="Multidrug efflux transporter AcrB TolC docking domain, DN and DC subdomains"/>
    <property type="match status" value="1"/>
</dbReference>
<feature type="transmembrane region" description="Helical" evidence="1">
    <location>
        <begin position="518"/>
        <end position="540"/>
    </location>
</feature>
<feature type="transmembrane region" description="Helical" evidence="1">
    <location>
        <begin position="452"/>
        <end position="477"/>
    </location>
</feature>
<dbReference type="InterPro" id="IPR001036">
    <property type="entry name" value="Acrflvin-R"/>
</dbReference>
<accession>A0A7H8Q7P3</accession>
<organism evidence="2 3">
    <name type="scientific">Planococcus glaciei</name>
    <dbReference type="NCBI Taxonomy" id="459472"/>
    <lineage>
        <taxon>Bacteria</taxon>
        <taxon>Bacillati</taxon>
        <taxon>Bacillota</taxon>
        <taxon>Bacilli</taxon>
        <taxon>Bacillales</taxon>
        <taxon>Caryophanaceae</taxon>
        <taxon>Planococcus</taxon>
    </lineage>
</organism>
<evidence type="ECO:0000313" key="3">
    <source>
        <dbReference type="Proteomes" id="UP000509222"/>
    </source>
</evidence>
<name>A0A7H8Q7P3_9BACL</name>
<protein>
    <submittedName>
        <fullName evidence="2">Efflux RND transporter permease subunit</fullName>
    </submittedName>
</protein>
<dbReference type="Gene3D" id="3.30.70.1430">
    <property type="entry name" value="Multidrug efflux transporter AcrB pore domain"/>
    <property type="match status" value="2"/>
</dbReference>
<dbReference type="Gene3D" id="3.30.70.1320">
    <property type="entry name" value="Multidrug efflux transporter AcrB pore domain like"/>
    <property type="match status" value="1"/>
</dbReference>
<dbReference type="Gene3D" id="3.30.70.1440">
    <property type="entry name" value="Multidrug efflux transporter AcrB pore domain"/>
    <property type="match status" value="1"/>
</dbReference>
<dbReference type="PANTHER" id="PTHR32063">
    <property type="match status" value="1"/>
</dbReference>
<feature type="transmembrane region" description="Helical" evidence="1">
    <location>
        <begin position="855"/>
        <end position="874"/>
    </location>
</feature>
<dbReference type="RefSeq" id="WP_036811876.1">
    <property type="nucleotide sequence ID" value="NZ_CP051177.1"/>
</dbReference>
<gene>
    <name evidence="2" type="ORF">HF394_04915</name>
</gene>
<keyword evidence="1" id="KW-0472">Membrane</keyword>
<feature type="transmembrane region" description="Helical" evidence="1">
    <location>
        <begin position="981"/>
        <end position="1008"/>
    </location>
</feature>
<keyword evidence="1" id="KW-1133">Transmembrane helix</keyword>
<dbReference type="EMBL" id="CP051177">
    <property type="protein sequence ID" value="QKX49986.1"/>
    <property type="molecule type" value="Genomic_DNA"/>
</dbReference>
<feature type="transmembrane region" description="Helical" evidence="1">
    <location>
        <begin position="376"/>
        <end position="399"/>
    </location>
</feature>
<feature type="transmembrane region" description="Helical" evidence="1">
    <location>
        <begin position="907"/>
        <end position="931"/>
    </location>
</feature>
<feature type="transmembrane region" description="Helical" evidence="1">
    <location>
        <begin position="350"/>
        <end position="370"/>
    </location>
</feature>
<feature type="transmembrane region" description="Helical" evidence="1">
    <location>
        <begin position="420"/>
        <end position="440"/>
    </location>
</feature>
<dbReference type="PRINTS" id="PR00702">
    <property type="entry name" value="ACRIFLAVINRP"/>
</dbReference>
<dbReference type="GO" id="GO:0005886">
    <property type="term" value="C:plasma membrane"/>
    <property type="evidence" value="ECO:0007669"/>
    <property type="project" value="TreeGrafter"/>
</dbReference>
<reference evidence="3" key="2">
    <citation type="submission" date="2020-06" db="EMBL/GenBank/DDBJ databases">
        <title>Isolation of Planomicrobium glaciei.</title>
        <authorList>
            <person name="Malisova L."/>
            <person name="Safrankova R."/>
            <person name="Jakubu V."/>
            <person name="Spanelova P."/>
        </authorList>
    </citation>
    <scope>NUCLEOTIDE SEQUENCE [LARGE SCALE GENOMIC DNA]</scope>
    <source>
        <strain evidence="3">NRL-ATB46093</strain>
    </source>
</reference>
<dbReference type="Proteomes" id="UP000509222">
    <property type="component" value="Chromosome"/>
</dbReference>
<proteinExistence type="predicted"/>
<feature type="transmembrane region" description="Helical" evidence="1">
    <location>
        <begin position="952"/>
        <end position="975"/>
    </location>
</feature>
<dbReference type="Gene3D" id="3.30.2090.10">
    <property type="entry name" value="Multidrug efflux transporter AcrB TolC docking domain, DN and DC subdomains"/>
    <property type="match status" value="2"/>
</dbReference>
<keyword evidence="3" id="KW-1185">Reference proteome</keyword>
<reference evidence="2 3" key="1">
    <citation type="submission" date="2020-04" db="EMBL/GenBank/DDBJ databases">
        <authorList>
            <person name="Pajer P."/>
            <person name="Broz P."/>
        </authorList>
    </citation>
    <scope>NUCLEOTIDE SEQUENCE [LARGE SCALE GENOMIC DNA]</scope>
    <source>
        <strain evidence="3">NRL-ATB46093</strain>
    </source>
</reference>
<evidence type="ECO:0000313" key="2">
    <source>
        <dbReference type="EMBL" id="QKX49986.1"/>
    </source>
</evidence>
<feature type="transmembrane region" description="Helical" evidence="1">
    <location>
        <begin position="324"/>
        <end position="343"/>
    </location>
</feature>
<sequence length="1029" mass="111312">MRYLLERGKLFLFLFFILTVIGAYVFTTLPQREIPETPPNLVLVSTILPGAGPEEIETSITNPIESELQKVDGISTMQSVSSNSASIITMEIEDGFNADDLVTEMQQQVQRASSQFPDQAQAPTVEKLDLTFPLVSYMFYGDEAELAKMETAFADLSEEVEAVDGVAGTEVKGLDGRQILVELQTDKLAESGVQPFEVLESLQQANQPLSLGSHDNGNEQLLLTVQQKEGVDKLKALRVGSAAVPLEDVATIESVNQNKTDIVTYEGQPAISYTVFLKSAQDVPSVDENASEVIKAFTDTLPAGVEAERYESQAENVNTIFDSLYESLLIAVLAVLIITTAGLTLYGALAVALTVLASVLIGLIPIPFMGVDLNQISVIGLIIAIGILVDDSIVVNDNIQRRYKLGDSPMDGAINGVREVYSSIIASSLAIVVTFSPLLLLSGGNGAFIKALPSILITTIIASTVLSITLVPMMQYLKTKRGGKKKISDTPGFLGKPLEKMAVFYSEKILRGVLKRPLLVGLSGLVLATGLLSLAFFTPFEFFPAADRKEVTMDVRLAEGTNIEETDEFLQELTGKMQDEEPDIEEVSIFTGDGLPNLFASSMDNTGPNTGQVAFRIDREQTTAADFIDKWQPELREQYPDAEIFLSTIVQGPPTGAPVTVTVKGADLAELTALRDGLTEDMLANGADVVTDNLGEAVPAIRYVPDNAALDENRIPLSTVTNQLQLLTQGVPLYSIYEGQTPYDVVLKQAGIEDGEDIDLADFQLPVLNGQGPQQGPPQLVGLDQLLTPEETSVVAQIPHQNAERSITLRAFGEVDDFEGKMLAVVDEQRADLADGYELSTGGENSDQEAFFTEIGLLFLVVILLVYLVIAFQFKSFSLPFLVLIAVYLGISGAMLGLFITQTPLSFLGVMGIVSLTGIVVRNAVVLIDFVEVRRLSGDFNIKDAIIESGYARIKPIVLTSLTSIVALIPVALSGDPLFEALAITIIAGLAFSSIFTLVMIPALYLVFYRARHREKKKARTVVEEPTSV</sequence>
<dbReference type="InterPro" id="IPR027463">
    <property type="entry name" value="AcrB_DN_DC_subdom"/>
</dbReference>
<feature type="transmembrane region" description="Helical" evidence="1">
    <location>
        <begin position="881"/>
        <end position="901"/>
    </location>
</feature>
<dbReference type="SUPFAM" id="SSF82866">
    <property type="entry name" value="Multidrug efflux transporter AcrB transmembrane domain"/>
    <property type="match status" value="2"/>
</dbReference>
<dbReference type="Gene3D" id="1.20.1640.10">
    <property type="entry name" value="Multidrug efflux transporter AcrB transmembrane domain"/>
    <property type="match status" value="2"/>
</dbReference>
<dbReference type="AlphaFoldDB" id="A0A7H8Q7P3"/>
<keyword evidence="1" id="KW-0812">Transmembrane</keyword>